<accession>A0A1G5KP62</accession>
<evidence type="ECO:0000313" key="5">
    <source>
        <dbReference type="EMBL" id="SCZ02396.1"/>
    </source>
</evidence>
<dbReference type="Pfam" id="PF00015">
    <property type="entry name" value="MCPsignal"/>
    <property type="match status" value="1"/>
</dbReference>
<dbReference type="SUPFAM" id="SSF58104">
    <property type="entry name" value="Methyl-accepting chemotaxis protein (MCP) signaling domain"/>
    <property type="match status" value="1"/>
</dbReference>
<dbReference type="Gene3D" id="1.10.287.950">
    <property type="entry name" value="Methyl-accepting chemotaxis protein"/>
    <property type="match status" value="1"/>
</dbReference>
<dbReference type="InterPro" id="IPR018771">
    <property type="entry name" value="PocR_dom"/>
</dbReference>
<dbReference type="GO" id="GO:0004888">
    <property type="term" value="F:transmembrane signaling receptor activity"/>
    <property type="evidence" value="ECO:0007669"/>
    <property type="project" value="InterPro"/>
</dbReference>
<dbReference type="PANTHER" id="PTHR32089:SF112">
    <property type="entry name" value="LYSOZYME-LIKE PROTEIN-RELATED"/>
    <property type="match status" value="1"/>
</dbReference>
<feature type="domain" description="Methyl-accepting transducer" evidence="4">
    <location>
        <begin position="162"/>
        <end position="350"/>
    </location>
</feature>
<sequence length="350" mass="38315">MGQERLKLKDVIDLNLLQQFQDTFAEAMGMASITVDEVGPVTEPSNFTDFCMELTRKTKKGLSLCNQCDINGGKEAAKTGKPSIYYCHAGLMDFAAPIIIDGVQVGSMLGGQVLPSPPDEEKFRKIAEDIGIDPDEYISSLKKIRVVPEESIKAAAQLLFIVTNALSKIGFQKKQIVHSSKNLDGISNEMYDKVKHLSHKFENVSSQIEFLFSTFNSLLESSATSKEKVLETDEILGFIRNVAGQTNLLGLNAAIEAARAGEHGRGFAVVAEEVRKLATISVQSAGKIENILKSVQESMKSIESGVNSTGKVIEEHTKTMEEIAIGIKEMEGFSTTLQEMTETMKKRIGE</sequence>
<dbReference type="Proteomes" id="UP000198636">
    <property type="component" value="Unassembled WGS sequence"/>
</dbReference>
<keyword evidence="1 3" id="KW-0807">Transducer</keyword>
<gene>
    <name evidence="5" type="ORF">SAMN03080606_03656</name>
</gene>
<protein>
    <submittedName>
        <fullName evidence="5">Ligand-binding sensor domain-containing protein</fullName>
    </submittedName>
</protein>
<dbReference type="STRING" id="1120976.SAMN03080606_03656"/>
<organism evidence="5 6">
    <name type="scientific">Alkaliphilus peptidifermentans DSM 18978</name>
    <dbReference type="NCBI Taxonomy" id="1120976"/>
    <lineage>
        <taxon>Bacteria</taxon>
        <taxon>Bacillati</taxon>
        <taxon>Bacillota</taxon>
        <taxon>Clostridia</taxon>
        <taxon>Peptostreptococcales</taxon>
        <taxon>Natronincolaceae</taxon>
        <taxon>Alkaliphilus</taxon>
    </lineage>
</organism>
<name>A0A1G5KP62_9FIRM</name>
<evidence type="ECO:0000256" key="2">
    <source>
        <dbReference type="ARBA" id="ARBA00029447"/>
    </source>
</evidence>
<dbReference type="OrthoDB" id="1675535at2"/>
<dbReference type="SMART" id="SM00283">
    <property type="entry name" value="MA"/>
    <property type="match status" value="1"/>
</dbReference>
<dbReference type="InterPro" id="IPR004089">
    <property type="entry name" value="MCPsignal_dom"/>
</dbReference>
<evidence type="ECO:0000259" key="4">
    <source>
        <dbReference type="PROSITE" id="PS50111"/>
    </source>
</evidence>
<evidence type="ECO:0000256" key="3">
    <source>
        <dbReference type="PROSITE-ProRule" id="PRU00284"/>
    </source>
</evidence>
<dbReference type="InterPro" id="IPR004090">
    <property type="entry name" value="Chemotax_Me-accpt_rcpt"/>
</dbReference>
<dbReference type="GO" id="GO:0007165">
    <property type="term" value="P:signal transduction"/>
    <property type="evidence" value="ECO:0007669"/>
    <property type="project" value="UniProtKB-KW"/>
</dbReference>
<dbReference type="AlphaFoldDB" id="A0A1G5KP62"/>
<evidence type="ECO:0000313" key="6">
    <source>
        <dbReference type="Proteomes" id="UP000198636"/>
    </source>
</evidence>
<dbReference type="EMBL" id="FMUS01000029">
    <property type="protein sequence ID" value="SCZ02396.1"/>
    <property type="molecule type" value="Genomic_DNA"/>
</dbReference>
<reference evidence="5 6" key="1">
    <citation type="submission" date="2016-10" db="EMBL/GenBank/DDBJ databases">
        <authorList>
            <person name="de Groot N.N."/>
        </authorList>
    </citation>
    <scope>NUCLEOTIDE SEQUENCE [LARGE SCALE GENOMIC DNA]</scope>
    <source>
        <strain evidence="5 6">DSM 18978</strain>
    </source>
</reference>
<dbReference type="Pfam" id="PF10114">
    <property type="entry name" value="PocR"/>
    <property type="match status" value="1"/>
</dbReference>
<dbReference type="GO" id="GO:0016020">
    <property type="term" value="C:membrane"/>
    <property type="evidence" value="ECO:0007669"/>
    <property type="project" value="InterPro"/>
</dbReference>
<dbReference type="GO" id="GO:0006935">
    <property type="term" value="P:chemotaxis"/>
    <property type="evidence" value="ECO:0007669"/>
    <property type="project" value="InterPro"/>
</dbReference>
<dbReference type="PANTHER" id="PTHR32089">
    <property type="entry name" value="METHYL-ACCEPTING CHEMOTAXIS PROTEIN MCPB"/>
    <property type="match status" value="1"/>
</dbReference>
<comment type="similarity">
    <text evidence="2">Belongs to the methyl-accepting chemotaxis (MCP) protein family.</text>
</comment>
<evidence type="ECO:0000256" key="1">
    <source>
        <dbReference type="ARBA" id="ARBA00023224"/>
    </source>
</evidence>
<proteinExistence type="inferred from homology"/>
<dbReference type="PROSITE" id="PS50111">
    <property type="entry name" value="CHEMOTAXIS_TRANSDUC_2"/>
    <property type="match status" value="1"/>
</dbReference>
<keyword evidence="6" id="KW-1185">Reference proteome</keyword>
<dbReference type="PRINTS" id="PR00260">
    <property type="entry name" value="CHEMTRNSDUCR"/>
</dbReference>